<evidence type="ECO:0000313" key="1">
    <source>
        <dbReference type="EMBL" id="TNN67765.1"/>
    </source>
</evidence>
<proteinExistence type="predicted"/>
<name>A0A4Z2HR29_9TELE</name>
<evidence type="ECO:0000313" key="2">
    <source>
        <dbReference type="Proteomes" id="UP000314294"/>
    </source>
</evidence>
<dbReference type="AlphaFoldDB" id="A0A4Z2HR29"/>
<gene>
    <name evidence="1" type="ORF">EYF80_022080</name>
</gene>
<comment type="caution">
    <text evidence="1">The sequence shown here is derived from an EMBL/GenBank/DDBJ whole genome shotgun (WGS) entry which is preliminary data.</text>
</comment>
<accession>A0A4Z2HR29</accession>
<keyword evidence="2" id="KW-1185">Reference proteome</keyword>
<dbReference type="EMBL" id="SRLO01000199">
    <property type="protein sequence ID" value="TNN67765.1"/>
    <property type="molecule type" value="Genomic_DNA"/>
</dbReference>
<dbReference type="Proteomes" id="UP000314294">
    <property type="component" value="Unassembled WGS sequence"/>
</dbReference>
<reference evidence="1 2" key="1">
    <citation type="submission" date="2019-03" db="EMBL/GenBank/DDBJ databases">
        <title>First draft genome of Liparis tanakae, snailfish: a comprehensive survey of snailfish specific genes.</title>
        <authorList>
            <person name="Kim W."/>
            <person name="Song I."/>
            <person name="Jeong J.-H."/>
            <person name="Kim D."/>
            <person name="Kim S."/>
            <person name="Ryu S."/>
            <person name="Song J.Y."/>
            <person name="Lee S.K."/>
        </authorList>
    </citation>
    <scope>NUCLEOTIDE SEQUENCE [LARGE SCALE GENOMIC DNA]</scope>
    <source>
        <tissue evidence="1">Muscle</tissue>
    </source>
</reference>
<protein>
    <submittedName>
        <fullName evidence="1">Uncharacterized protein</fullName>
    </submittedName>
</protein>
<sequence length="83" mass="9470">MVCGPVYGSFAVALGRPATTKRMGTLCSRTLPIVRGMQARSQLALRLFARDARRSTTNERPPLEYPEEQMRQITFEEYFTKIT</sequence>
<organism evidence="1 2">
    <name type="scientific">Liparis tanakae</name>
    <name type="common">Tanaka's snailfish</name>
    <dbReference type="NCBI Taxonomy" id="230148"/>
    <lineage>
        <taxon>Eukaryota</taxon>
        <taxon>Metazoa</taxon>
        <taxon>Chordata</taxon>
        <taxon>Craniata</taxon>
        <taxon>Vertebrata</taxon>
        <taxon>Euteleostomi</taxon>
        <taxon>Actinopterygii</taxon>
        <taxon>Neopterygii</taxon>
        <taxon>Teleostei</taxon>
        <taxon>Neoteleostei</taxon>
        <taxon>Acanthomorphata</taxon>
        <taxon>Eupercaria</taxon>
        <taxon>Perciformes</taxon>
        <taxon>Cottioidei</taxon>
        <taxon>Cottales</taxon>
        <taxon>Liparidae</taxon>
        <taxon>Liparis</taxon>
    </lineage>
</organism>